<dbReference type="Pfam" id="PF00990">
    <property type="entry name" value="GGDEF"/>
    <property type="match status" value="1"/>
</dbReference>
<feature type="domain" description="GGDEF" evidence="3">
    <location>
        <begin position="265"/>
        <end position="399"/>
    </location>
</feature>
<dbReference type="GO" id="GO:0052621">
    <property type="term" value="F:diguanylate cyclase activity"/>
    <property type="evidence" value="ECO:0007669"/>
    <property type="project" value="UniProtKB-EC"/>
</dbReference>
<dbReference type="Pfam" id="PF05227">
    <property type="entry name" value="CHASE3"/>
    <property type="match status" value="1"/>
</dbReference>
<dbReference type="Gene3D" id="6.10.340.10">
    <property type="match status" value="1"/>
</dbReference>
<evidence type="ECO:0000256" key="1">
    <source>
        <dbReference type="SAM" id="Phobius"/>
    </source>
</evidence>
<keyword evidence="4" id="KW-0548">Nucleotidyltransferase</keyword>
<dbReference type="GO" id="GO:0007165">
    <property type="term" value="P:signal transduction"/>
    <property type="evidence" value="ECO:0007669"/>
    <property type="project" value="InterPro"/>
</dbReference>
<dbReference type="InterPro" id="IPR003660">
    <property type="entry name" value="HAMP_dom"/>
</dbReference>
<comment type="caution">
    <text evidence="4">The sequence shown here is derived from an EMBL/GenBank/DDBJ whole genome shotgun (WGS) entry which is preliminary data.</text>
</comment>
<evidence type="ECO:0000259" key="3">
    <source>
        <dbReference type="PROSITE" id="PS50887"/>
    </source>
</evidence>
<dbReference type="RefSeq" id="WP_248010739.1">
    <property type="nucleotide sequence ID" value="NZ_JAJHVV010000018.1"/>
</dbReference>
<proteinExistence type="predicted"/>
<keyword evidence="1" id="KW-1133">Transmembrane helix</keyword>
<dbReference type="NCBIfam" id="TIGR00254">
    <property type="entry name" value="GGDEF"/>
    <property type="match status" value="1"/>
</dbReference>
<dbReference type="PANTHER" id="PTHR46663">
    <property type="entry name" value="DIGUANYLATE CYCLASE DGCT-RELATED"/>
    <property type="match status" value="1"/>
</dbReference>
<organism evidence="4 5">
    <name type="scientific">Vibrio amylolyticus</name>
    <dbReference type="NCBI Taxonomy" id="2847292"/>
    <lineage>
        <taxon>Bacteria</taxon>
        <taxon>Pseudomonadati</taxon>
        <taxon>Pseudomonadota</taxon>
        <taxon>Gammaproteobacteria</taxon>
        <taxon>Vibrionales</taxon>
        <taxon>Vibrionaceae</taxon>
        <taxon>Vibrio</taxon>
    </lineage>
</organism>
<evidence type="ECO:0000259" key="2">
    <source>
        <dbReference type="PROSITE" id="PS50885"/>
    </source>
</evidence>
<dbReference type="InterPro" id="IPR000160">
    <property type="entry name" value="GGDEF_dom"/>
</dbReference>
<keyword evidence="1" id="KW-0472">Membrane</keyword>
<reference evidence="4" key="1">
    <citation type="submission" date="2021-11" db="EMBL/GenBank/DDBJ databases">
        <title>Vibrio ZSDE26 sp. nov. and Vibrio ZSDZ34 sp. nov., isolated from coastal seawater in Qingdao.</title>
        <authorList>
            <person name="Zhang P."/>
        </authorList>
    </citation>
    <scope>NUCLEOTIDE SEQUENCE</scope>
    <source>
        <strain evidence="4">ZSDE26</strain>
    </source>
</reference>
<dbReference type="CDD" id="cd19410">
    <property type="entry name" value="HK9-like_sensor"/>
    <property type="match status" value="1"/>
</dbReference>
<dbReference type="InterPro" id="IPR007891">
    <property type="entry name" value="CHASE3"/>
</dbReference>
<dbReference type="Proteomes" id="UP001139559">
    <property type="component" value="Unassembled WGS sequence"/>
</dbReference>
<dbReference type="InterPro" id="IPR029787">
    <property type="entry name" value="Nucleotide_cyclase"/>
</dbReference>
<dbReference type="EC" id="2.7.7.65" evidence="4"/>
<dbReference type="PANTHER" id="PTHR46663:SF2">
    <property type="entry name" value="GGDEF DOMAIN-CONTAINING PROTEIN"/>
    <property type="match status" value="1"/>
</dbReference>
<protein>
    <submittedName>
        <fullName evidence="4">Diguanylate cyclase</fullName>
        <ecNumber evidence="4">2.7.7.65</ecNumber>
    </submittedName>
</protein>
<evidence type="ECO:0000313" key="4">
    <source>
        <dbReference type="EMBL" id="MCK6265673.1"/>
    </source>
</evidence>
<dbReference type="SMART" id="SM00267">
    <property type="entry name" value="GGDEF"/>
    <property type="match status" value="1"/>
</dbReference>
<feature type="domain" description="HAMP" evidence="2">
    <location>
        <begin position="177"/>
        <end position="229"/>
    </location>
</feature>
<dbReference type="EMBL" id="JAJHVV010000018">
    <property type="protein sequence ID" value="MCK6265673.1"/>
    <property type="molecule type" value="Genomic_DNA"/>
</dbReference>
<sequence>MESHSDDRVRWVNHTNSVIYHSQLLLSAMKDAETGQRGFLLTLNPEYLEPYHVGRIQALGEIHRLKKLTSDSQSQKERINEVTKHISLKFDELSETIKRADEGNLDDAINMVRKNSGKIHMDGIRTIMAEFVQFEEGLLAKRRAHLDELDAYIQLIQVIEIVFFTLFSIITYVFVHDRLFAPIKVLLANTEKVKKGEALIISDHVPKDEMGTLLASFYSMSSQVQERTERLHYESIHDELTGLKDRKTLDNEILEEVAHSRVTESKLALFYIDLNKFKPINDQYGHDVGDLVLVEVANRLTSAVRSNDSIFRVGGDEFVILVKQINIESEIDLVAKKIISAFGPDLIVNSLKLDVSLSIGISISPDHSHDGHSLIHYADVAMFQAKKTDGCDCVIYSPQV</sequence>
<keyword evidence="5" id="KW-1185">Reference proteome</keyword>
<dbReference type="PROSITE" id="PS50887">
    <property type="entry name" value="GGDEF"/>
    <property type="match status" value="1"/>
</dbReference>
<evidence type="ECO:0000313" key="5">
    <source>
        <dbReference type="Proteomes" id="UP001139559"/>
    </source>
</evidence>
<dbReference type="AlphaFoldDB" id="A0A9X2BN87"/>
<keyword evidence="4" id="KW-0808">Transferase</keyword>
<feature type="transmembrane region" description="Helical" evidence="1">
    <location>
        <begin position="151"/>
        <end position="175"/>
    </location>
</feature>
<dbReference type="SUPFAM" id="SSF55073">
    <property type="entry name" value="Nucleotide cyclase"/>
    <property type="match status" value="1"/>
</dbReference>
<dbReference type="InterPro" id="IPR052163">
    <property type="entry name" value="DGC-Regulatory_Protein"/>
</dbReference>
<accession>A0A9X2BN87</accession>
<dbReference type="GO" id="GO:0016020">
    <property type="term" value="C:membrane"/>
    <property type="evidence" value="ECO:0007669"/>
    <property type="project" value="InterPro"/>
</dbReference>
<dbReference type="InterPro" id="IPR043128">
    <property type="entry name" value="Rev_trsase/Diguanyl_cyclase"/>
</dbReference>
<dbReference type="CDD" id="cd01949">
    <property type="entry name" value="GGDEF"/>
    <property type="match status" value="1"/>
</dbReference>
<dbReference type="Gene3D" id="3.30.70.270">
    <property type="match status" value="1"/>
</dbReference>
<gene>
    <name evidence="4" type="ORF">KP803_20660</name>
</gene>
<keyword evidence="1" id="KW-0812">Transmembrane</keyword>
<name>A0A9X2BN87_9VIBR</name>
<dbReference type="PROSITE" id="PS50885">
    <property type="entry name" value="HAMP"/>
    <property type="match status" value="1"/>
</dbReference>